<dbReference type="InterPro" id="IPR020846">
    <property type="entry name" value="MFS_dom"/>
</dbReference>
<feature type="transmembrane region" description="Helical" evidence="10">
    <location>
        <begin position="46"/>
        <end position="64"/>
    </location>
</feature>
<dbReference type="EMBL" id="JACHZG010000001">
    <property type="protein sequence ID" value="MBB3325060.1"/>
    <property type="molecule type" value="Genomic_DNA"/>
</dbReference>
<dbReference type="Pfam" id="PF07690">
    <property type="entry name" value="MFS_1"/>
    <property type="match status" value="1"/>
</dbReference>
<organism evidence="12 13">
    <name type="scientific">Microlunatus antarcticus</name>
    <dbReference type="NCBI Taxonomy" id="53388"/>
    <lineage>
        <taxon>Bacteria</taxon>
        <taxon>Bacillati</taxon>
        <taxon>Actinomycetota</taxon>
        <taxon>Actinomycetes</taxon>
        <taxon>Propionibacteriales</taxon>
        <taxon>Propionibacteriaceae</taxon>
        <taxon>Microlunatus</taxon>
    </lineage>
</organism>
<keyword evidence="3" id="KW-0813">Transport</keyword>
<keyword evidence="4" id="KW-1003">Cell membrane</keyword>
<accession>A0A7W5JRR6</accession>
<dbReference type="SUPFAM" id="SSF103473">
    <property type="entry name" value="MFS general substrate transporter"/>
    <property type="match status" value="1"/>
</dbReference>
<feature type="transmembrane region" description="Helical" evidence="10">
    <location>
        <begin position="76"/>
        <end position="94"/>
    </location>
</feature>
<protein>
    <submittedName>
        <fullName evidence="12">SET family sugar efflux transporter-like MFS transporter</fullName>
    </submittedName>
</protein>
<feature type="transmembrane region" description="Helical" evidence="10">
    <location>
        <begin position="12"/>
        <end position="34"/>
    </location>
</feature>
<feature type="transmembrane region" description="Helical" evidence="10">
    <location>
        <begin position="143"/>
        <end position="161"/>
    </location>
</feature>
<dbReference type="GO" id="GO:0022857">
    <property type="term" value="F:transmembrane transporter activity"/>
    <property type="evidence" value="ECO:0007669"/>
    <property type="project" value="InterPro"/>
</dbReference>
<feature type="transmembrane region" description="Helical" evidence="10">
    <location>
        <begin position="100"/>
        <end position="122"/>
    </location>
</feature>
<dbReference type="PANTHER" id="PTHR23535:SF2">
    <property type="entry name" value="SUGAR EFFLUX TRANSPORTER A-RELATED"/>
    <property type="match status" value="1"/>
</dbReference>
<comment type="caution">
    <text evidence="12">The sequence shown here is derived from an EMBL/GenBank/DDBJ whole genome shotgun (WGS) entry which is preliminary data.</text>
</comment>
<dbReference type="PANTHER" id="PTHR23535">
    <property type="entry name" value="SUGAR EFFLUX TRANSPORTER A-RELATED"/>
    <property type="match status" value="1"/>
</dbReference>
<feature type="transmembrane region" description="Helical" evidence="10">
    <location>
        <begin position="227"/>
        <end position="248"/>
    </location>
</feature>
<evidence type="ECO:0000256" key="5">
    <source>
        <dbReference type="ARBA" id="ARBA00022597"/>
    </source>
</evidence>
<keyword evidence="6 10" id="KW-0812">Transmembrane</keyword>
<feature type="compositionally biased region" description="Polar residues" evidence="9">
    <location>
        <begin position="198"/>
        <end position="214"/>
    </location>
</feature>
<dbReference type="InterPro" id="IPR036259">
    <property type="entry name" value="MFS_trans_sf"/>
</dbReference>
<feature type="transmembrane region" description="Helical" evidence="10">
    <location>
        <begin position="167"/>
        <end position="184"/>
    </location>
</feature>
<evidence type="ECO:0000256" key="10">
    <source>
        <dbReference type="SAM" id="Phobius"/>
    </source>
</evidence>
<comment type="subcellular location">
    <subcellularLocation>
        <location evidence="1">Cell membrane</location>
        <topology evidence="1">Multi-pass membrane protein</topology>
    </subcellularLocation>
</comment>
<dbReference type="PROSITE" id="PS50850">
    <property type="entry name" value="MFS"/>
    <property type="match status" value="1"/>
</dbReference>
<feature type="region of interest" description="Disordered" evidence="9">
    <location>
        <begin position="198"/>
        <end position="221"/>
    </location>
</feature>
<evidence type="ECO:0000256" key="6">
    <source>
        <dbReference type="ARBA" id="ARBA00022692"/>
    </source>
</evidence>
<keyword evidence="8 10" id="KW-0472">Membrane</keyword>
<evidence type="ECO:0000313" key="13">
    <source>
        <dbReference type="Proteomes" id="UP000565572"/>
    </source>
</evidence>
<evidence type="ECO:0000259" key="11">
    <source>
        <dbReference type="PROSITE" id="PS50850"/>
    </source>
</evidence>
<dbReference type="GO" id="GO:0005886">
    <property type="term" value="C:plasma membrane"/>
    <property type="evidence" value="ECO:0007669"/>
    <property type="project" value="UniProtKB-SubCell"/>
</dbReference>
<name>A0A7W5JRR6_9ACTN</name>
<comment type="similarity">
    <text evidence="2">Belongs to the major facilitator superfamily. Set transporter family.</text>
</comment>
<sequence>MARVWSHRGYRGILISLVLSGISVSSYVPLMSLYLVQTLRVSEGVVGLFALTSLASPLVGILVGRFSDRLSSRLRLLVVVGAWLALGRVAMGLAPTFGVAVVVGIAFGAFAGISAAQVFALLRELLEREGEPRQATVTSTVRTGYSLGWAVGPVLGSLLAAGLGYRTALAVSGVFVLLPLIPLLQLRQVEKGSAWASSNAQTNAETGASTSTQAGGRERGSWGSRPLWLFAVVCFLALTGESLRLTYLPILAVDRLGIPLWFFGVLVSVAPVVELVAMPAAGALADRFGLKRVLLGGLLLGAGGFAAFATSSSFVGLLVGQFCNACFIAVLLGLGVSYAQRLHPNGAGFAASVFFAAQSLTIASAGLLGAALADRPAGLPELFFTALVLNVCAAVLLPFTSRAAAPSEL</sequence>
<dbReference type="RefSeq" id="WP_183335721.1">
    <property type="nucleotide sequence ID" value="NZ_JACHZG010000001.1"/>
</dbReference>
<feature type="transmembrane region" description="Helical" evidence="10">
    <location>
        <begin position="293"/>
        <end position="309"/>
    </location>
</feature>
<keyword evidence="13" id="KW-1185">Reference proteome</keyword>
<evidence type="ECO:0000256" key="2">
    <source>
        <dbReference type="ARBA" id="ARBA00006523"/>
    </source>
</evidence>
<evidence type="ECO:0000256" key="1">
    <source>
        <dbReference type="ARBA" id="ARBA00004651"/>
    </source>
</evidence>
<feature type="transmembrane region" description="Helical" evidence="10">
    <location>
        <begin position="382"/>
        <end position="400"/>
    </location>
</feature>
<evidence type="ECO:0000256" key="4">
    <source>
        <dbReference type="ARBA" id="ARBA00022475"/>
    </source>
</evidence>
<evidence type="ECO:0000256" key="3">
    <source>
        <dbReference type="ARBA" id="ARBA00022448"/>
    </source>
</evidence>
<dbReference type="Proteomes" id="UP000565572">
    <property type="component" value="Unassembled WGS sequence"/>
</dbReference>
<keyword evidence="5" id="KW-0762">Sugar transport</keyword>
<evidence type="ECO:0000313" key="12">
    <source>
        <dbReference type="EMBL" id="MBB3325060.1"/>
    </source>
</evidence>
<feature type="transmembrane region" description="Helical" evidence="10">
    <location>
        <begin position="315"/>
        <end position="336"/>
    </location>
</feature>
<keyword evidence="7 10" id="KW-1133">Transmembrane helix</keyword>
<dbReference type="AlphaFoldDB" id="A0A7W5JRR6"/>
<dbReference type="InterPro" id="IPR011701">
    <property type="entry name" value="MFS"/>
</dbReference>
<feature type="transmembrane region" description="Helical" evidence="10">
    <location>
        <begin position="260"/>
        <end position="281"/>
    </location>
</feature>
<evidence type="ECO:0000256" key="7">
    <source>
        <dbReference type="ARBA" id="ARBA00022989"/>
    </source>
</evidence>
<gene>
    <name evidence="12" type="ORF">FHX39_000004</name>
</gene>
<reference evidence="12 13" key="1">
    <citation type="submission" date="2020-08" db="EMBL/GenBank/DDBJ databases">
        <title>Sequencing the genomes of 1000 actinobacteria strains.</title>
        <authorList>
            <person name="Klenk H.-P."/>
        </authorList>
    </citation>
    <scope>NUCLEOTIDE SEQUENCE [LARGE SCALE GENOMIC DNA]</scope>
    <source>
        <strain evidence="12 13">DSM 11053</strain>
    </source>
</reference>
<proteinExistence type="inferred from homology"/>
<evidence type="ECO:0000256" key="9">
    <source>
        <dbReference type="SAM" id="MobiDB-lite"/>
    </source>
</evidence>
<dbReference type="Gene3D" id="1.20.1250.20">
    <property type="entry name" value="MFS general substrate transporter like domains"/>
    <property type="match status" value="2"/>
</dbReference>
<feature type="domain" description="Major facilitator superfamily (MFS) profile" evidence="11">
    <location>
        <begin position="9"/>
        <end position="405"/>
    </location>
</feature>
<evidence type="ECO:0000256" key="8">
    <source>
        <dbReference type="ARBA" id="ARBA00023136"/>
    </source>
</evidence>
<feature type="transmembrane region" description="Helical" evidence="10">
    <location>
        <begin position="348"/>
        <end position="370"/>
    </location>
</feature>